<dbReference type="AlphaFoldDB" id="A0A2G8KX45"/>
<proteinExistence type="predicted"/>
<feature type="region of interest" description="Disordered" evidence="1">
    <location>
        <begin position="34"/>
        <end position="208"/>
    </location>
</feature>
<dbReference type="PANTHER" id="PTHR21564:SF5">
    <property type="entry name" value="SCRIBBLER, ISOFORM J"/>
    <property type="match status" value="1"/>
</dbReference>
<feature type="compositionally biased region" description="Basic and acidic residues" evidence="1">
    <location>
        <begin position="119"/>
        <end position="134"/>
    </location>
</feature>
<keyword evidence="3" id="KW-1185">Reference proteome</keyword>
<dbReference type="STRING" id="307972.A0A2G8KX45"/>
<dbReference type="GO" id="GO:0006357">
    <property type="term" value="P:regulation of transcription by RNA polymerase II"/>
    <property type="evidence" value="ECO:0007669"/>
    <property type="project" value="TreeGrafter"/>
</dbReference>
<dbReference type="PANTHER" id="PTHR21564">
    <property type="entry name" value="BRAKELESS PROTEIN"/>
    <property type="match status" value="1"/>
</dbReference>
<protein>
    <submittedName>
        <fullName evidence="2">Putative zinc finger protein</fullName>
    </submittedName>
</protein>
<dbReference type="EMBL" id="MRZV01000323">
    <property type="protein sequence ID" value="PIK52586.1"/>
    <property type="molecule type" value="Genomic_DNA"/>
</dbReference>
<feature type="compositionally biased region" description="Basic and acidic residues" evidence="1">
    <location>
        <begin position="148"/>
        <end position="179"/>
    </location>
</feature>
<dbReference type="GO" id="GO:0005634">
    <property type="term" value="C:nucleus"/>
    <property type="evidence" value="ECO:0007669"/>
    <property type="project" value="TreeGrafter"/>
</dbReference>
<dbReference type="InterPro" id="IPR040010">
    <property type="entry name" value="ZN608/ZN609"/>
</dbReference>
<dbReference type="Proteomes" id="UP000230750">
    <property type="component" value="Unassembled WGS sequence"/>
</dbReference>
<reference evidence="2 3" key="1">
    <citation type="journal article" date="2017" name="PLoS Biol.">
        <title>The sea cucumber genome provides insights into morphological evolution and visceral regeneration.</title>
        <authorList>
            <person name="Zhang X."/>
            <person name="Sun L."/>
            <person name="Yuan J."/>
            <person name="Sun Y."/>
            <person name="Gao Y."/>
            <person name="Zhang L."/>
            <person name="Li S."/>
            <person name="Dai H."/>
            <person name="Hamel J.F."/>
            <person name="Liu C."/>
            <person name="Yu Y."/>
            <person name="Liu S."/>
            <person name="Lin W."/>
            <person name="Guo K."/>
            <person name="Jin S."/>
            <person name="Xu P."/>
            <person name="Storey K.B."/>
            <person name="Huan P."/>
            <person name="Zhang T."/>
            <person name="Zhou Y."/>
            <person name="Zhang J."/>
            <person name="Lin C."/>
            <person name="Li X."/>
            <person name="Xing L."/>
            <person name="Huo D."/>
            <person name="Sun M."/>
            <person name="Wang L."/>
            <person name="Mercier A."/>
            <person name="Li F."/>
            <person name="Yang H."/>
            <person name="Xiang J."/>
        </authorList>
    </citation>
    <scope>NUCLEOTIDE SEQUENCE [LARGE SCALE GENOMIC DNA]</scope>
    <source>
        <strain evidence="2">Shaxun</strain>
        <tissue evidence="2">Muscle</tissue>
    </source>
</reference>
<dbReference type="OrthoDB" id="5863628at2759"/>
<name>A0A2G8KX45_STIJA</name>
<gene>
    <name evidence="2" type="ORF">BSL78_10528</name>
</gene>
<evidence type="ECO:0000313" key="3">
    <source>
        <dbReference type="Proteomes" id="UP000230750"/>
    </source>
</evidence>
<comment type="caution">
    <text evidence="2">The sequence shown here is derived from an EMBL/GenBank/DDBJ whole genome shotgun (WGS) entry which is preliminary data.</text>
</comment>
<evidence type="ECO:0000313" key="2">
    <source>
        <dbReference type="EMBL" id="PIK52586.1"/>
    </source>
</evidence>
<organism evidence="2 3">
    <name type="scientific">Stichopus japonicus</name>
    <name type="common">Sea cucumber</name>
    <dbReference type="NCBI Taxonomy" id="307972"/>
    <lineage>
        <taxon>Eukaryota</taxon>
        <taxon>Metazoa</taxon>
        <taxon>Echinodermata</taxon>
        <taxon>Eleutherozoa</taxon>
        <taxon>Echinozoa</taxon>
        <taxon>Holothuroidea</taxon>
        <taxon>Aspidochirotacea</taxon>
        <taxon>Aspidochirotida</taxon>
        <taxon>Stichopodidae</taxon>
        <taxon>Apostichopus</taxon>
    </lineage>
</organism>
<feature type="compositionally biased region" description="Polar residues" evidence="1">
    <location>
        <begin position="41"/>
        <end position="51"/>
    </location>
</feature>
<evidence type="ECO:0000256" key="1">
    <source>
        <dbReference type="SAM" id="MobiDB-lite"/>
    </source>
</evidence>
<sequence length="208" mass="22294">MDSAHSENRPSNYDSGDEWEIGLGNLIIDLDADLEKDKQDGTSTKNGSGDSSPLRIGKMKIKRKVSSLKGDYPSSDSKEACSSLENNDSAKPEDIASHSPSKGFISKSWTMKGAVAGRDSTKGDGSNEQRKEGTFNEGITIKTGTKSVESREVTTGKLGKNSEKPGDDVKKKEVGKRSSDGNSSRKPSGKRPKLDKFKGHLGSAEVKV</sequence>
<feature type="compositionally biased region" description="Basic residues" evidence="1">
    <location>
        <begin position="57"/>
        <end position="66"/>
    </location>
</feature>
<accession>A0A2G8KX45</accession>